<evidence type="ECO:0000259" key="1">
    <source>
        <dbReference type="PROSITE" id="PS50830"/>
    </source>
</evidence>
<dbReference type="Pfam" id="PF00565">
    <property type="entry name" value="SNase"/>
    <property type="match status" value="1"/>
</dbReference>
<dbReference type="InterPro" id="IPR035437">
    <property type="entry name" value="SNase_OB-fold_sf"/>
</dbReference>
<dbReference type="Proteomes" id="UP000216035">
    <property type="component" value="Unassembled WGS sequence"/>
</dbReference>
<dbReference type="AlphaFoldDB" id="A0A255ZVB0"/>
<dbReference type="SMART" id="SM00318">
    <property type="entry name" value="SNc"/>
    <property type="match status" value="1"/>
</dbReference>
<dbReference type="OrthoDB" id="4376109at2"/>
<dbReference type="PROSITE" id="PS50830">
    <property type="entry name" value="TNASE_3"/>
    <property type="match status" value="1"/>
</dbReference>
<keyword evidence="3" id="KW-1185">Reference proteome</keyword>
<dbReference type="InterPro" id="IPR016071">
    <property type="entry name" value="Staphylococal_nuclease_OB-fold"/>
</dbReference>
<comment type="caution">
    <text evidence="2">The sequence shown here is derived from an EMBL/GenBank/DDBJ whole genome shotgun (WGS) entry which is preliminary data.</text>
</comment>
<dbReference type="SUPFAM" id="SSF50199">
    <property type="entry name" value="Staphylococcal nuclease"/>
    <property type="match status" value="1"/>
</dbReference>
<protein>
    <recommendedName>
        <fullName evidence="1">TNase-like domain-containing protein</fullName>
    </recommendedName>
</protein>
<sequence>MRQLDVKCSTIIKTNYEIVKVVDGDGIIAKNIISNKEEEIRFYGIDAPELTPCKKLKQDERETHLSGRFLIELAHQSYEFLRTKAKIGKRITLIQEVGNEQDPYGRTLAYVVLPNGNTLNEIMVKNGFAKAYDKLYCTELPKYQELNLKAKTKKKGLYLQVDRF</sequence>
<dbReference type="EMBL" id="NOXX01000181">
    <property type="protein sequence ID" value="OYQ45467.1"/>
    <property type="molecule type" value="Genomic_DNA"/>
</dbReference>
<organism evidence="2 3">
    <name type="scientific">Flavobacterium aurantiibacter</name>
    <dbReference type="NCBI Taxonomy" id="2023067"/>
    <lineage>
        <taxon>Bacteria</taxon>
        <taxon>Pseudomonadati</taxon>
        <taxon>Bacteroidota</taxon>
        <taxon>Flavobacteriia</taxon>
        <taxon>Flavobacteriales</taxon>
        <taxon>Flavobacteriaceae</taxon>
        <taxon>Flavobacterium</taxon>
    </lineage>
</organism>
<evidence type="ECO:0000313" key="2">
    <source>
        <dbReference type="EMBL" id="OYQ45467.1"/>
    </source>
</evidence>
<accession>A0A255ZVB0</accession>
<dbReference type="Gene3D" id="2.40.50.90">
    <property type="match status" value="1"/>
</dbReference>
<dbReference type="RefSeq" id="WP_094485878.1">
    <property type="nucleotide sequence ID" value="NZ_NOXX01000181.1"/>
</dbReference>
<proteinExistence type="predicted"/>
<name>A0A255ZVB0_9FLAO</name>
<feature type="domain" description="TNase-like" evidence="1">
    <location>
        <begin position="12"/>
        <end position="160"/>
    </location>
</feature>
<gene>
    <name evidence="2" type="ORF">CHX27_06115</name>
</gene>
<evidence type="ECO:0000313" key="3">
    <source>
        <dbReference type="Proteomes" id="UP000216035"/>
    </source>
</evidence>
<reference evidence="2 3" key="1">
    <citation type="submission" date="2017-07" db="EMBL/GenBank/DDBJ databases">
        <title>Flavobacterium cyanobacteriorum sp. nov., isolated from cyanobacterial aggregates in a eutrophic lake.</title>
        <authorList>
            <person name="Cai H."/>
        </authorList>
    </citation>
    <scope>NUCLEOTIDE SEQUENCE [LARGE SCALE GENOMIC DNA]</scope>
    <source>
        <strain evidence="2 3">TH167</strain>
    </source>
</reference>